<dbReference type="Gene3D" id="3.40.50.2000">
    <property type="entry name" value="Glycogen Phosphorylase B"/>
    <property type="match status" value="2"/>
</dbReference>
<dbReference type="InterPro" id="IPR002213">
    <property type="entry name" value="UDP_glucos_trans"/>
</dbReference>
<protein>
    <submittedName>
        <fullName evidence="4">Uncharacterized protein</fullName>
    </submittedName>
</protein>
<reference evidence="4 5" key="1">
    <citation type="journal article" date="2024" name="G3 (Bethesda)">
        <title>Genome assembly of Hibiscus sabdariffa L. provides insights into metabolisms of medicinal natural products.</title>
        <authorList>
            <person name="Kim T."/>
        </authorList>
    </citation>
    <scope>NUCLEOTIDE SEQUENCE [LARGE SCALE GENOMIC DNA]</scope>
    <source>
        <strain evidence="4">TK-2024</strain>
        <tissue evidence="4">Old leaves</tissue>
    </source>
</reference>
<organism evidence="4 5">
    <name type="scientific">Hibiscus sabdariffa</name>
    <name type="common">roselle</name>
    <dbReference type="NCBI Taxonomy" id="183260"/>
    <lineage>
        <taxon>Eukaryota</taxon>
        <taxon>Viridiplantae</taxon>
        <taxon>Streptophyta</taxon>
        <taxon>Embryophyta</taxon>
        <taxon>Tracheophyta</taxon>
        <taxon>Spermatophyta</taxon>
        <taxon>Magnoliopsida</taxon>
        <taxon>eudicotyledons</taxon>
        <taxon>Gunneridae</taxon>
        <taxon>Pentapetalae</taxon>
        <taxon>rosids</taxon>
        <taxon>malvids</taxon>
        <taxon>Malvales</taxon>
        <taxon>Malvaceae</taxon>
        <taxon>Malvoideae</taxon>
        <taxon>Hibiscus</taxon>
    </lineage>
</organism>
<comment type="caution">
    <text evidence="4">The sequence shown here is derived from an EMBL/GenBank/DDBJ whole genome shotgun (WGS) entry which is preliminary data.</text>
</comment>
<keyword evidence="2" id="KW-0328">Glycosyltransferase</keyword>
<dbReference type="Pfam" id="PF00201">
    <property type="entry name" value="UDPGT"/>
    <property type="match status" value="1"/>
</dbReference>
<evidence type="ECO:0000313" key="5">
    <source>
        <dbReference type="Proteomes" id="UP001472677"/>
    </source>
</evidence>
<keyword evidence="3" id="KW-0808">Transferase</keyword>
<dbReference type="SUPFAM" id="SSF53756">
    <property type="entry name" value="UDP-Glycosyltransferase/glycogen phosphorylase"/>
    <property type="match status" value="1"/>
</dbReference>
<keyword evidence="5" id="KW-1185">Reference proteome</keyword>
<evidence type="ECO:0000256" key="2">
    <source>
        <dbReference type="ARBA" id="ARBA00022676"/>
    </source>
</evidence>
<evidence type="ECO:0000256" key="1">
    <source>
        <dbReference type="ARBA" id="ARBA00009995"/>
    </source>
</evidence>
<evidence type="ECO:0000313" key="4">
    <source>
        <dbReference type="EMBL" id="KAK8572401.1"/>
    </source>
</evidence>
<comment type="similarity">
    <text evidence="1">Belongs to the UDP-glycosyltransferase family.</text>
</comment>
<dbReference type="PANTHER" id="PTHR11926:SF1494">
    <property type="entry name" value="FLAVONOL 3-O-GLUCOSYLTRANSFERASE UGT76E12-RELATED"/>
    <property type="match status" value="1"/>
</dbReference>
<proteinExistence type="inferred from homology"/>
<dbReference type="CDD" id="cd03784">
    <property type="entry name" value="GT1_Gtf-like"/>
    <property type="match status" value="1"/>
</dbReference>
<evidence type="ECO:0000256" key="3">
    <source>
        <dbReference type="ARBA" id="ARBA00022679"/>
    </source>
</evidence>
<name>A0ABR2F5Z0_9ROSI</name>
<gene>
    <name evidence="4" type="ORF">V6N12_028456</name>
</gene>
<accession>A0ABR2F5Z0</accession>
<sequence length="470" mass="53024">MLARFPETEEQPTYMAPGKEEQWRRRCRLVLIPLPFQGHISPMLQLGSILHSKGFSITVLHTTFNPPISSDYPEFRFVSAPDNLSDQAVPTDNLLFFISHINVKCRVPFQECLAKMVEQGREEKEEIACVIYDECMHFSEAVAEHVKLPSIVLRTTSASTYISRNAIVRLKADGVLTSQGSTSQELVPGLYPLRFKDLPVSKIGTPEIFLQFITDINKTRTSSSPVIWNTNDVLELPSLQEIQKQNHVRIFPIGPLHGVAPTSSSSLIKEDRSCITWLDKQIENSVVYVSLGSLASIDKKELAEMAWGLANSNQPFLWVIRLGSVDDLEWNKLLTEGFIEAVGENGCIVKWAPQKEVLAHGAVGGFWTHCGWNSTLESISEGVPMICKPCFGDQRVNARYVSRVWKTGIQLENICDRGLVEKTIKRLMVDEEGKKMRLRAKYLKERVEISIRDGSSYNSLNDLIELIRSF</sequence>
<dbReference type="EMBL" id="JBBPBM010000008">
    <property type="protein sequence ID" value="KAK8572401.1"/>
    <property type="molecule type" value="Genomic_DNA"/>
</dbReference>
<dbReference type="PANTHER" id="PTHR11926">
    <property type="entry name" value="GLUCOSYL/GLUCURONOSYL TRANSFERASES"/>
    <property type="match status" value="1"/>
</dbReference>
<dbReference type="Proteomes" id="UP001472677">
    <property type="component" value="Unassembled WGS sequence"/>
</dbReference>